<comment type="caution">
    <text evidence="6">The sequence shown here is derived from an EMBL/GenBank/DDBJ whole genome shotgun (WGS) entry which is preliminary data.</text>
</comment>
<dbReference type="InterPro" id="IPR000847">
    <property type="entry name" value="LysR_HTH_N"/>
</dbReference>
<gene>
    <name evidence="6" type="ORF">ACFSKO_05070</name>
</gene>
<dbReference type="Pfam" id="PF00126">
    <property type="entry name" value="HTH_1"/>
    <property type="match status" value="1"/>
</dbReference>
<keyword evidence="3" id="KW-0238">DNA-binding</keyword>
<dbReference type="InterPro" id="IPR005119">
    <property type="entry name" value="LysR_subst-bd"/>
</dbReference>
<dbReference type="InterPro" id="IPR036390">
    <property type="entry name" value="WH_DNA-bd_sf"/>
</dbReference>
<dbReference type="SUPFAM" id="SSF46785">
    <property type="entry name" value="Winged helix' DNA-binding domain"/>
    <property type="match status" value="1"/>
</dbReference>
<dbReference type="Gene3D" id="3.40.190.290">
    <property type="match status" value="1"/>
</dbReference>
<dbReference type="SUPFAM" id="SSF53850">
    <property type="entry name" value="Periplasmic binding protein-like II"/>
    <property type="match status" value="1"/>
</dbReference>
<evidence type="ECO:0000256" key="3">
    <source>
        <dbReference type="ARBA" id="ARBA00023125"/>
    </source>
</evidence>
<accession>A0ABW5BIE5</accession>
<dbReference type="InterPro" id="IPR050176">
    <property type="entry name" value="LTTR"/>
</dbReference>
<evidence type="ECO:0000313" key="6">
    <source>
        <dbReference type="EMBL" id="MFD2204966.1"/>
    </source>
</evidence>
<organism evidence="6 7">
    <name type="scientific">Kiloniella antarctica</name>
    <dbReference type="NCBI Taxonomy" id="1550907"/>
    <lineage>
        <taxon>Bacteria</taxon>
        <taxon>Pseudomonadati</taxon>
        <taxon>Pseudomonadota</taxon>
        <taxon>Alphaproteobacteria</taxon>
        <taxon>Rhodospirillales</taxon>
        <taxon>Kiloniellaceae</taxon>
        <taxon>Kiloniella</taxon>
    </lineage>
</organism>
<keyword evidence="4" id="KW-0804">Transcription</keyword>
<evidence type="ECO:0000256" key="4">
    <source>
        <dbReference type="ARBA" id="ARBA00023163"/>
    </source>
</evidence>
<name>A0ABW5BIE5_9PROT</name>
<keyword evidence="2" id="KW-0805">Transcription regulation</keyword>
<keyword evidence="7" id="KW-1185">Reference proteome</keyword>
<dbReference type="PANTHER" id="PTHR30579:SF3">
    <property type="entry name" value="TRANSCRIPTIONAL REGULATORY PROTEIN"/>
    <property type="match status" value="1"/>
</dbReference>
<evidence type="ECO:0000256" key="2">
    <source>
        <dbReference type="ARBA" id="ARBA00023015"/>
    </source>
</evidence>
<sequence>MISWNDYRYVLAISRAGNIPSAASQLAVNTSTVFRRLEKIEELYAIKLFERHRQGYIATEAGQEIIAAAERMEQEAFTVDRALTGKDQQLTGRLRITTTETLAASFLSRHIPSFSQENPGLYVEIISDNQRLSLTEREADIALRPTRPKEETLIGRKIGTLNWGIYGSRLCYDNKSFRTAKDLTGHRFIAWGGGPLAQQTTDWIKRNIPDARIVYESSSMITNAQLAANGSDLTLLPCLTGSRWQGLTPLLRPLEGTEGELWLVTHKDLQKNARVRALLDYLVKAAKEDGPLFEGKDQEKDCTRDN</sequence>
<reference evidence="7" key="1">
    <citation type="journal article" date="2019" name="Int. J. Syst. Evol. Microbiol.">
        <title>The Global Catalogue of Microorganisms (GCM) 10K type strain sequencing project: providing services to taxonomists for standard genome sequencing and annotation.</title>
        <authorList>
            <consortium name="The Broad Institute Genomics Platform"/>
            <consortium name="The Broad Institute Genome Sequencing Center for Infectious Disease"/>
            <person name="Wu L."/>
            <person name="Ma J."/>
        </authorList>
    </citation>
    <scope>NUCLEOTIDE SEQUENCE [LARGE SCALE GENOMIC DNA]</scope>
    <source>
        <strain evidence="7">CGMCC 4.7192</strain>
    </source>
</reference>
<dbReference type="EMBL" id="JBHUII010000001">
    <property type="protein sequence ID" value="MFD2204966.1"/>
    <property type="molecule type" value="Genomic_DNA"/>
</dbReference>
<dbReference type="InterPro" id="IPR036388">
    <property type="entry name" value="WH-like_DNA-bd_sf"/>
</dbReference>
<proteinExistence type="inferred from homology"/>
<dbReference type="RefSeq" id="WP_380249058.1">
    <property type="nucleotide sequence ID" value="NZ_JBHUII010000001.1"/>
</dbReference>
<evidence type="ECO:0000256" key="1">
    <source>
        <dbReference type="ARBA" id="ARBA00009437"/>
    </source>
</evidence>
<dbReference type="Pfam" id="PF03466">
    <property type="entry name" value="LysR_substrate"/>
    <property type="match status" value="1"/>
</dbReference>
<dbReference type="Gene3D" id="1.10.10.10">
    <property type="entry name" value="Winged helix-like DNA-binding domain superfamily/Winged helix DNA-binding domain"/>
    <property type="match status" value="1"/>
</dbReference>
<dbReference type="PROSITE" id="PS50931">
    <property type="entry name" value="HTH_LYSR"/>
    <property type="match status" value="1"/>
</dbReference>
<dbReference type="Proteomes" id="UP001597294">
    <property type="component" value="Unassembled WGS sequence"/>
</dbReference>
<protein>
    <submittedName>
        <fullName evidence="6">LysR family transcriptional regulator</fullName>
    </submittedName>
</protein>
<feature type="domain" description="HTH lysR-type" evidence="5">
    <location>
        <begin position="2"/>
        <end position="59"/>
    </location>
</feature>
<comment type="similarity">
    <text evidence="1">Belongs to the LysR transcriptional regulatory family.</text>
</comment>
<evidence type="ECO:0000313" key="7">
    <source>
        <dbReference type="Proteomes" id="UP001597294"/>
    </source>
</evidence>
<evidence type="ECO:0000259" key="5">
    <source>
        <dbReference type="PROSITE" id="PS50931"/>
    </source>
</evidence>
<dbReference type="PANTHER" id="PTHR30579">
    <property type="entry name" value="TRANSCRIPTIONAL REGULATOR"/>
    <property type="match status" value="1"/>
</dbReference>